<dbReference type="EMBL" id="KV417556">
    <property type="protein sequence ID" value="KZP20272.1"/>
    <property type="molecule type" value="Genomic_DNA"/>
</dbReference>
<dbReference type="GO" id="GO:0005576">
    <property type="term" value="C:extracellular region"/>
    <property type="evidence" value="ECO:0007669"/>
    <property type="project" value="TreeGrafter"/>
</dbReference>
<evidence type="ECO:0000256" key="4">
    <source>
        <dbReference type="ARBA" id="ARBA00012780"/>
    </source>
</evidence>
<keyword evidence="8" id="KW-0325">Glycoprotein</keyword>
<evidence type="ECO:0000256" key="11">
    <source>
        <dbReference type="ARBA" id="ARBA00023326"/>
    </source>
</evidence>
<evidence type="ECO:0000256" key="6">
    <source>
        <dbReference type="ARBA" id="ARBA00022801"/>
    </source>
</evidence>
<organism evidence="15 16">
    <name type="scientific">Athelia psychrophila</name>
    <dbReference type="NCBI Taxonomy" id="1759441"/>
    <lineage>
        <taxon>Eukaryota</taxon>
        <taxon>Fungi</taxon>
        <taxon>Dikarya</taxon>
        <taxon>Basidiomycota</taxon>
        <taxon>Agaricomycotina</taxon>
        <taxon>Agaricomycetes</taxon>
        <taxon>Agaricomycetidae</taxon>
        <taxon>Atheliales</taxon>
        <taxon>Atheliaceae</taxon>
        <taxon>Athelia</taxon>
    </lineage>
</organism>
<evidence type="ECO:0000256" key="13">
    <source>
        <dbReference type="ARBA" id="ARBA00042373"/>
    </source>
</evidence>
<dbReference type="PANTHER" id="PTHR16631:SF17">
    <property type="entry name" value="GLUCAN ENDO-1,3-BETA-GLUCOSIDASE BTGC"/>
    <property type="match status" value="1"/>
</dbReference>
<dbReference type="GO" id="GO:0071555">
    <property type="term" value="P:cell wall organization"/>
    <property type="evidence" value="ECO:0007669"/>
    <property type="project" value="UniProtKB-KW"/>
</dbReference>
<keyword evidence="10" id="KW-0961">Cell wall biogenesis/degradation</keyword>
<accession>A0A166IXE4</accession>
<keyword evidence="9" id="KW-0119">Carbohydrate metabolism</keyword>
<evidence type="ECO:0000256" key="8">
    <source>
        <dbReference type="ARBA" id="ARBA00023180"/>
    </source>
</evidence>
<keyword evidence="16" id="KW-1185">Reference proteome</keyword>
<dbReference type="GO" id="GO:0009986">
    <property type="term" value="C:cell surface"/>
    <property type="evidence" value="ECO:0007669"/>
    <property type="project" value="TreeGrafter"/>
</dbReference>
<evidence type="ECO:0000256" key="1">
    <source>
        <dbReference type="ARBA" id="ARBA00000382"/>
    </source>
</evidence>
<evidence type="ECO:0000256" key="5">
    <source>
        <dbReference type="ARBA" id="ARBA00022475"/>
    </source>
</evidence>
<comment type="subcellular location">
    <subcellularLocation>
        <location evidence="2">Cell membrane</location>
        <topology evidence="2">Single-pass type II membrane protein</topology>
    </subcellularLocation>
</comment>
<evidence type="ECO:0000256" key="3">
    <source>
        <dbReference type="ARBA" id="ARBA00008773"/>
    </source>
</evidence>
<dbReference type="OrthoDB" id="77201at2759"/>
<dbReference type="PANTHER" id="PTHR16631">
    <property type="entry name" value="GLUCAN 1,3-BETA-GLUCOSIDASE"/>
    <property type="match status" value="1"/>
</dbReference>
<dbReference type="InterPro" id="IPR050732">
    <property type="entry name" value="Beta-glucan_modifiers"/>
</dbReference>
<dbReference type="GO" id="GO:0000272">
    <property type="term" value="P:polysaccharide catabolic process"/>
    <property type="evidence" value="ECO:0007669"/>
    <property type="project" value="UniProtKB-KW"/>
</dbReference>
<dbReference type="GO" id="GO:0042973">
    <property type="term" value="F:glucan endo-1,3-beta-D-glucosidase activity"/>
    <property type="evidence" value="ECO:0007669"/>
    <property type="project" value="UniProtKB-EC"/>
</dbReference>
<protein>
    <recommendedName>
        <fullName evidence="4">glucan endo-1,3-beta-D-glucosidase</fullName>
        <ecNumber evidence="4">3.2.1.39</ecNumber>
    </recommendedName>
    <alternativeName>
        <fullName evidence="14">Endo-1,3-beta-glucanase btgC</fullName>
    </alternativeName>
    <alternativeName>
        <fullName evidence="13">Laminarinase btgC</fullName>
    </alternativeName>
</protein>
<dbReference type="Proteomes" id="UP000076532">
    <property type="component" value="Unassembled WGS sequence"/>
</dbReference>
<name>A0A166IXE4_9AGAM</name>
<evidence type="ECO:0000256" key="14">
    <source>
        <dbReference type="ARBA" id="ARBA00043078"/>
    </source>
</evidence>
<dbReference type="GO" id="GO:0005886">
    <property type="term" value="C:plasma membrane"/>
    <property type="evidence" value="ECO:0007669"/>
    <property type="project" value="UniProtKB-SubCell"/>
</dbReference>
<evidence type="ECO:0000256" key="12">
    <source>
        <dbReference type="ARBA" id="ARBA00037649"/>
    </source>
</evidence>
<dbReference type="GO" id="GO:0009277">
    <property type="term" value="C:fungal-type cell wall"/>
    <property type="evidence" value="ECO:0007669"/>
    <property type="project" value="TreeGrafter"/>
</dbReference>
<dbReference type="EC" id="3.2.1.39" evidence="4"/>
<dbReference type="SUPFAM" id="SSF51445">
    <property type="entry name" value="(Trans)glycosidases"/>
    <property type="match status" value="1"/>
</dbReference>
<evidence type="ECO:0000313" key="16">
    <source>
        <dbReference type="Proteomes" id="UP000076532"/>
    </source>
</evidence>
<sequence>MPSTVPSTLDGWWADPSTEYAFVGFSYEISACKPQAQLTTDFKNIRNKFNGRYVRIYGACVEKGKPMVTKAGYYDTVVAAAWEAGIGVHALIWFGFNGGSLWENQRDTLYTSLSTNPKAKFVTRIVQFGSEPLYDSVLPAATLASQVTAYKKKIAPMGINVTVSELVYGFQTQSASGRKAVLEAMDNVHLHMLPFFSSKASTGTAALPLVKGDIEYFMKQPGAVGKKLYMDENGWPSVTSDGVSANSKAAVASVSNEQQYFNLLDSNCAYFKETNGGIAWFFHIYSDDQEPGYGLYSTSGKAKFTFAPKTSC</sequence>
<dbReference type="InterPro" id="IPR017853">
    <property type="entry name" value="GH"/>
</dbReference>
<evidence type="ECO:0000313" key="15">
    <source>
        <dbReference type="EMBL" id="KZP20272.1"/>
    </source>
</evidence>
<evidence type="ECO:0000256" key="9">
    <source>
        <dbReference type="ARBA" id="ARBA00023277"/>
    </source>
</evidence>
<proteinExistence type="inferred from homology"/>
<keyword evidence="7" id="KW-0472">Membrane</keyword>
<keyword evidence="5" id="KW-1003">Cell membrane</keyword>
<comment type="similarity">
    <text evidence="3">Belongs to the glycosyl hydrolase 17 family.</text>
</comment>
<evidence type="ECO:0000256" key="2">
    <source>
        <dbReference type="ARBA" id="ARBA00004401"/>
    </source>
</evidence>
<keyword evidence="11" id="KW-0624">Polysaccharide degradation</keyword>
<evidence type="ECO:0000256" key="7">
    <source>
        <dbReference type="ARBA" id="ARBA00023136"/>
    </source>
</evidence>
<keyword evidence="6 15" id="KW-0378">Hydrolase</keyword>
<comment type="function">
    <text evidence="12">Glucanases play a role in cell expansion during growth, in cell-cell fusion during mating, and in spore release during sporulation. This enzyme may be involved in beta-glucan degradation. Active on laminarin and lichenan.</text>
</comment>
<evidence type="ECO:0000256" key="10">
    <source>
        <dbReference type="ARBA" id="ARBA00023316"/>
    </source>
</evidence>
<reference evidence="15 16" key="1">
    <citation type="journal article" date="2016" name="Mol. Biol. Evol.">
        <title>Comparative Genomics of Early-Diverging Mushroom-Forming Fungi Provides Insights into the Origins of Lignocellulose Decay Capabilities.</title>
        <authorList>
            <person name="Nagy L.G."/>
            <person name="Riley R."/>
            <person name="Tritt A."/>
            <person name="Adam C."/>
            <person name="Daum C."/>
            <person name="Floudas D."/>
            <person name="Sun H."/>
            <person name="Yadav J.S."/>
            <person name="Pangilinan J."/>
            <person name="Larsson K.H."/>
            <person name="Matsuura K."/>
            <person name="Barry K."/>
            <person name="Labutti K."/>
            <person name="Kuo R."/>
            <person name="Ohm R.A."/>
            <person name="Bhattacharya S.S."/>
            <person name="Shirouzu T."/>
            <person name="Yoshinaga Y."/>
            <person name="Martin F.M."/>
            <person name="Grigoriev I.V."/>
            <person name="Hibbett D.S."/>
        </authorList>
    </citation>
    <scope>NUCLEOTIDE SEQUENCE [LARGE SCALE GENOMIC DNA]</scope>
    <source>
        <strain evidence="15 16">CBS 109695</strain>
    </source>
</reference>
<dbReference type="AlphaFoldDB" id="A0A166IXE4"/>
<comment type="catalytic activity">
    <reaction evidence="1">
        <text>Hydrolysis of (1-&gt;3)-beta-D-glucosidic linkages in (1-&gt;3)-beta-D-glucans.</text>
        <dbReference type="EC" id="3.2.1.39"/>
    </reaction>
</comment>
<gene>
    <name evidence="15" type="ORF">FIBSPDRAFT_789633</name>
</gene>